<dbReference type="EMBL" id="CP036263">
    <property type="protein sequence ID" value="QDT01055.1"/>
    <property type="molecule type" value="Genomic_DNA"/>
</dbReference>
<organism evidence="1 2">
    <name type="scientific">Adhaeretor mobilis</name>
    <dbReference type="NCBI Taxonomy" id="1930276"/>
    <lineage>
        <taxon>Bacteria</taxon>
        <taxon>Pseudomonadati</taxon>
        <taxon>Planctomycetota</taxon>
        <taxon>Planctomycetia</taxon>
        <taxon>Pirellulales</taxon>
        <taxon>Lacipirellulaceae</taxon>
        <taxon>Adhaeretor</taxon>
    </lineage>
</organism>
<dbReference type="KEGG" id="amob:HG15A2_43970"/>
<proteinExistence type="predicted"/>
<gene>
    <name evidence="1" type="ORF">HG15A2_43970</name>
</gene>
<dbReference type="AlphaFoldDB" id="A0A517N1P9"/>
<dbReference type="Proteomes" id="UP000319852">
    <property type="component" value="Chromosome"/>
</dbReference>
<protein>
    <submittedName>
        <fullName evidence="1">Uncharacterized protein</fullName>
    </submittedName>
</protein>
<name>A0A517N1P9_9BACT</name>
<keyword evidence="2" id="KW-1185">Reference proteome</keyword>
<accession>A0A517N1P9</accession>
<sequence>MIEGIDAVVELPEVEAELPLAKIYEGVQFATELEDNPLS</sequence>
<evidence type="ECO:0000313" key="1">
    <source>
        <dbReference type="EMBL" id="QDT01055.1"/>
    </source>
</evidence>
<reference evidence="1 2" key="1">
    <citation type="submission" date="2019-02" db="EMBL/GenBank/DDBJ databases">
        <title>Deep-cultivation of Planctomycetes and their phenomic and genomic characterization uncovers novel biology.</title>
        <authorList>
            <person name="Wiegand S."/>
            <person name="Jogler M."/>
            <person name="Boedeker C."/>
            <person name="Pinto D."/>
            <person name="Vollmers J."/>
            <person name="Rivas-Marin E."/>
            <person name="Kohn T."/>
            <person name="Peeters S.H."/>
            <person name="Heuer A."/>
            <person name="Rast P."/>
            <person name="Oberbeckmann S."/>
            <person name="Bunk B."/>
            <person name="Jeske O."/>
            <person name="Meyerdierks A."/>
            <person name="Storesund J.E."/>
            <person name="Kallscheuer N."/>
            <person name="Luecker S."/>
            <person name="Lage O.M."/>
            <person name="Pohl T."/>
            <person name="Merkel B.J."/>
            <person name="Hornburger P."/>
            <person name="Mueller R.-W."/>
            <person name="Bruemmer F."/>
            <person name="Labrenz M."/>
            <person name="Spormann A.M."/>
            <person name="Op den Camp H."/>
            <person name="Overmann J."/>
            <person name="Amann R."/>
            <person name="Jetten M.S.M."/>
            <person name="Mascher T."/>
            <person name="Medema M.H."/>
            <person name="Devos D.P."/>
            <person name="Kaster A.-K."/>
            <person name="Ovreas L."/>
            <person name="Rohde M."/>
            <person name="Galperin M.Y."/>
            <person name="Jogler C."/>
        </authorList>
    </citation>
    <scope>NUCLEOTIDE SEQUENCE [LARGE SCALE GENOMIC DNA]</scope>
    <source>
        <strain evidence="1 2">HG15A2</strain>
    </source>
</reference>
<evidence type="ECO:0000313" key="2">
    <source>
        <dbReference type="Proteomes" id="UP000319852"/>
    </source>
</evidence>